<protein>
    <submittedName>
        <fullName evidence="1">Uncharacterized protein</fullName>
    </submittedName>
</protein>
<proteinExistence type="predicted"/>
<dbReference type="InParanoid" id="A0A0C2ZH79"/>
<dbReference type="Proteomes" id="UP000053989">
    <property type="component" value="Unassembled WGS sequence"/>
</dbReference>
<reference evidence="2" key="2">
    <citation type="submission" date="2015-01" db="EMBL/GenBank/DDBJ databases">
        <title>Evolutionary Origins and Diversification of the Mycorrhizal Mutualists.</title>
        <authorList>
            <consortium name="DOE Joint Genome Institute"/>
            <consortium name="Mycorrhizal Genomics Consortium"/>
            <person name="Kohler A."/>
            <person name="Kuo A."/>
            <person name="Nagy L.G."/>
            <person name="Floudas D."/>
            <person name="Copeland A."/>
            <person name="Barry K.W."/>
            <person name="Cichocki N."/>
            <person name="Veneault-Fourrey C."/>
            <person name="LaButti K."/>
            <person name="Lindquist E.A."/>
            <person name="Lipzen A."/>
            <person name="Lundell T."/>
            <person name="Morin E."/>
            <person name="Murat C."/>
            <person name="Riley R."/>
            <person name="Ohm R."/>
            <person name="Sun H."/>
            <person name="Tunlid A."/>
            <person name="Henrissat B."/>
            <person name="Grigoriev I.V."/>
            <person name="Hibbett D.S."/>
            <person name="Martin F."/>
        </authorList>
    </citation>
    <scope>NUCLEOTIDE SEQUENCE [LARGE SCALE GENOMIC DNA]</scope>
    <source>
        <strain evidence="2">Foug A</strain>
    </source>
</reference>
<dbReference type="EMBL" id="KN822222">
    <property type="protein sequence ID" value="KIM52152.1"/>
    <property type="molecule type" value="Genomic_DNA"/>
</dbReference>
<dbReference type="HOGENOM" id="CLU_2639535_0_0_1"/>
<dbReference type="AlphaFoldDB" id="A0A0C2ZH79"/>
<evidence type="ECO:0000313" key="2">
    <source>
        <dbReference type="Proteomes" id="UP000053989"/>
    </source>
</evidence>
<name>A0A0C2ZH79_9AGAM</name>
<gene>
    <name evidence="1" type="ORF">SCLCIDRAFT_581454</name>
</gene>
<evidence type="ECO:0000313" key="1">
    <source>
        <dbReference type="EMBL" id="KIM52152.1"/>
    </source>
</evidence>
<sequence>MRPYNPAFSAISSQLAFAVLVRQRRYLCVGQCPQMFHTPQHLGLFQCCLTIDLSTLLATLTAVGEVEIRTRESVEVG</sequence>
<organism evidence="1 2">
    <name type="scientific">Scleroderma citrinum Foug A</name>
    <dbReference type="NCBI Taxonomy" id="1036808"/>
    <lineage>
        <taxon>Eukaryota</taxon>
        <taxon>Fungi</taxon>
        <taxon>Dikarya</taxon>
        <taxon>Basidiomycota</taxon>
        <taxon>Agaricomycotina</taxon>
        <taxon>Agaricomycetes</taxon>
        <taxon>Agaricomycetidae</taxon>
        <taxon>Boletales</taxon>
        <taxon>Sclerodermatineae</taxon>
        <taxon>Sclerodermataceae</taxon>
        <taxon>Scleroderma</taxon>
    </lineage>
</organism>
<reference evidence="1 2" key="1">
    <citation type="submission" date="2014-04" db="EMBL/GenBank/DDBJ databases">
        <authorList>
            <consortium name="DOE Joint Genome Institute"/>
            <person name="Kuo A."/>
            <person name="Kohler A."/>
            <person name="Nagy L.G."/>
            <person name="Floudas D."/>
            <person name="Copeland A."/>
            <person name="Barry K.W."/>
            <person name="Cichocki N."/>
            <person name="Veneault-Fourrey C."/>
            <person name="LaButti K."/>
            <person name="Lindquist E.A."/>
            <person name="Lipzen A."/>
            <person name="Lundell T."/>
            <person name="Morin E."/>
            <person name="Murat C."/>
            <person name="Sun H."/>
            <person name="Tunlid A."/>
            <person name="Henrissat B."/>
            <person name="Grigoriev I.V."/>
            <person name="Hibbett D.S."/>
            <person name="Martin F."/>
            <person name="Nordberg H.P."/>
            <person name="Cantor M.N."/>
            <person name="Hua S.X."/>
        </authorList>
    </citation>
    <scope>NUCLEOTIDE SEQUENCE [LARGE SCALE GENOMIC DNA]</scope>
    <source>
        <strain evidence="1 2">Foug A</strain>
    </source>
</reference>
<keyword evidence="2" id="KW-1185">Reference proteome</keyword>
<accession>A0A0C2ZH79</accession>